<protein>
    <submittedName>
        <fullName evidence="1">Asparaginase</fullName>
    </submittedName>
</protein>
<reference evidence="2" key="1">
    <citation type="submission" date="2017-03" db="EMBL/GenBank/DDBJ databases">
        <authorList>
            <person name="Lund M.B."/>
        </authorList>
    </citation>
    <scope>NUCLEOTIDE SEQUENCE [LARGE SCALE GENOMIC DNA]</scope>
</reference>
<dbReference type="AlphaFoldDB" id="A0A2A6FP63"/>
<dbReference type="Pfam" id="PF06089">
    <property type="entry name" value="Asparaginase_II"/>
    <property type="match status" value="1"/>
</dbReference>
<dbReference type="InterPro" id="IPR010349">
    <property type="entry name" value="Asparaginase_II"/>
</dbReference>
<dbReference type="PANTHER" id="PTHR42110">
    <property type="entry name" value="L-ASPARAGINASE, PUTATIVE (AFU_ORTHOLOGUE AFUA_3G11890)-RELATED"/>
    <property type="match status" value="1"/>
</dbReference>
<proteinExistence type="predicted"/>
<evidence type="ECO:0000313" key="2">
    <source>
        <dbReference type="Proteomes" id="UP000219994"/>
    </source>
</evidence>
<dbReference type="EMBL" id="NAEP01000051">
    <property type="protein sequence ID" value="PDQ34539.1"/>
    <property type="molecule type" value="Genomic_DNA"/>
</dbReference>
<sequence>MDSQLSEQRRNGTFSLTGAVELGTVERSGFVESRHAGAAVVFSPEGDVIRQLGETTAPVFARSCLKPFQALAVMTSGIVLRGVDAAIATSSHTGTVAHVELVRKLLARENIPENALGCPRDEPSDATTREALIRTGASATSRLYMSCSGKHAAMLLACVANDWPLAGYLEPEHPVQKRILDVITRFTGERPDGTGIDGCGAPVYAITLRGLARGIQKVTQSQASSPFAIHREAAALTEAVRENSWAVAGPGQPDTIAISRLGVFAKSGAEGLVVMSAANGTTAAVKVLDGSSRASALVALWLLAHADAISYSDVDEVYNELDLWVMGGERRVGKIRPSV</sequence>
<organism evidence="1 2">
    <name type="scientific">Candidatus Lumbricidiphila eiseniae</name>
    <dbReference type="NCBI Taxonomy" id="1969409"/>
    <lineage>
        <taxon>Bacteria</taxon>
        <taxon>Bacillati</taxon>
        <taxon>Actinomycetota</taxon>
        <taxon>Actinomycetes</taxon>
        <taxon>Micrococcales</taxon>
        <taxon>Microbacteriaceae</taxon>
        <taxon>Candidatus Lumbricidiphila</taxon>
    </lineage>
</organism>
<evidence type="ECO:0000313" key="1">
    <source>
        <dbReference type="EMBL" id="PDQ34539.1"/>
    </source>
</evidence>
<gene>
    <name evidence="1" type="ORF">B5766_10850</name>
</gene>
<comment type="caution">
    <text evidence="1">The sequence shown here is derived from an EMBL/GenBank/DDBJ whole genome shotgun (WGS) entry which is preliminary data.</text>
</comment>
<dbReference type="PANTHER" id="PTHR42110:SF1">
    <property type="entry name" value="L-ASPARAGINASE, PUTATIVE (AFU_ORTHOLOGUE AFUA_3G11890)-RELATED"/>
    <property type="match status" value="1"/>
</dbReference>
<dbReference type="Proteomes" id="UP000219994">
    <property type="component" value="Unassembled WGS sequence"/>
</dbReference>
<accession>A0A2A6FP63</accession>
<name>A0A2A6FP63_9MICO</name>